<evidence type="ECO:0008006" key="3">
    <source>
        <dbReference type="Google" id="ProtNLM"/>
    </source>
</evidence>
<comment type="caution">
    <text evidence="1">The sequence shown here is derived from an EMBL/GenBank/DDBJ whole genome shotgun (WGS) entry which is preliminary data.</text>
</comment>
<sequence>MGALANLANSCLVSGEIEKVIELGEKALTIAEITLGETNPETLKITMNLAQQFGQLGNFSKGIELVKKAIAGMERFLGKDDPMTCMAVENLAVFYCKGGERDKSDCAERRVSVLEQ</sequence>
<accession>A0A9W7DSJ6</accession>
<dbReference type="OrthoDB" id="626167at2759"/>
<name>A0A9W7DSJ6_9STRA</name>
<gene>
    <name evidence="1" type="ORF">TrLO_g10391</name>
</gene>
<dbReference type="AlphaFoldDB" id="A0A9W7DSJ6"/>
<dbReference type="Proteomes" id="UP001165122">
    <property type="component" value="Unassembled WGS sequence"/>
</dbReference>
<reference evidence="2" key="1">
    <citation type="journal article" date="2023" name="Commun. Biol.">
        <title>Genome analysis of Parmales, the sister group of diatoms, reveals the evolutionary specialization of diatoms from phago-mixotrophs to photoautotrophs.</title>
        <authorList>
            <person name="Ban H."/>
            <person name="Sato S."/>
            <person name="Yoshikawa S."/>
            <person name="Yamada K."/>
            <person name="Nakamura Y."/>
            <person name="Ichinomiya M."/>
            <person name="Sato N."/>
            <person name="Blanc-Mathieu R."/>
            <person name="Endo H."/>
            <person name="Kuwata A."/>
            <person name="Ogata H."/>
        </authorList>
    </citation>
    <scope>NUCLEOTIDE SEQUENCE [LARGE SCALE GENOMIC DNA]</scope>
    <source>
        <strain evidence="2">NIES 3700</strain>
    </source>
</reference>
<evidence type="ECO:0000313" key="2">
    <source>
        <dbReference type="Proteomes" id="UP001165122"/>
    </source>
</evidence>
<evidence type="ECO:0000313" key="1">
    <source>
        <dbReference type="EMBL" id="GMH52700.1"/>
    </source>
</evidence>
<dbReference type="SUPFAM" id="SSF48452">
    <property type="entry name" value="TPR-like"/>
    <property type="match status" value="1"/>
</dbReference>
<dbReference type="EMBL" id="BRXW01000419">
    <property type="protein sequence ID" value="GMH52700.1"/>
    <property type="molecule type" value="Genomic_DNA"/>
</dbReference>
<proteinExistence type="predicted"/>
<organism evidence="1 2">
    <name type="scientific">Triparma laevis f. longispina</name>
    <dbReference type="NCBI Taxonomy" id="1714387"/>
    <lineage>
        <taxon>Eukaryota</taxon>
        <taxon>Sar</taxon>
        <taxon>Stramenopiles</taxon>
        <taxon>Ochrophyta</taxon>
        <taxon>Bolidophyceae</taxon>
        <taxon>Parmales</taxon>
        <taxon>Triparmaceae</taxon>
        <taxon>Triparma</taxon>
    </lineage>
</organism>
<dbReference type="InterPro" id="IPR011990">
    <property type="entry name" value="TPR-like_helical_dom_sf"/>
</dbReference>
<protein>
    <recommendedName>
        <fullName evidence="3">Kinesin light chain</fullName>
    </recommendedName>
</protein>
<keyword evidence="2" id="KW-1185">Reference proteome</keyword>
<dbReference type="Gene3D" id="1.25.40.10">
    <property type="entry name" value="Tetratricopeptide repeat domain"/>
    <property type="match status" value="1"/>
</dbReference>